<evidence type="ECO:0000313" key="2">
    <source>
        <dbReference type="Proteomes" id="UP000815677"/>
    </source>
</evidence>
<reference evidence="1" key="1">
    <citation type="submission" date="2014-09" db="EMBL/GenBank/DDBJ databases">
        <title>Genome sequence of the luminous mushroom Mycena chlorophos for searching fungal bioluminescence genes.</title>
        <authorList>
            <person name="Tanaka Y."/>
            <person name="Kasuga D."/>
            <person name="Oba Y."/>
            <person name="Hase S."/>
            <person name="Sato K."/>
            <person name="Oba Y."/>
            <person name="Sakakibara Y."/>
        </authorList>
    </citation>
    <scope>NUCLEOTIDE SEQUENCE</scope>
</reference>
<protein>
    <submittedName>
        <fullName evidence="1">Uncharacterized protein</fullName>
    </submittedName>
</protein>
<proteinExistence type="predicted"/>
<organism evidence="1 2">
    <name type="scientific">Mycena chlorophos</name>
    <name type="common">Agaric fungus</name>
    <name type="synonym">Agaricus chlorophos</name>
    <dbReference type="NCBI Taxonomy" id="658473"/>
    <lineage>
        <taxon>Eukaryota</taxon>
        <taxon>Fungi</taxon>
        <taxon>Dikarya</taxon>
        <taxon>Basidiomycota</taxon>
        <taxon>Agaricomycotina</taxon>
        <taxon>Agaricomycetes</taxon>
        <taxon>Agaricomycetidae</taxon>
        <taxon>Agaricales</taxon>
        <taxon>Marasmiineae</taxon>
        <taxon>Mycenaceae</taxon>
        <taxon>Mycena</taxon>
    </lineage>
</organism>
<keyword evidence="2" id="KW-1185">Reference proteome</keyword>
<evidence type="ECO:0000313" key="1">
    <source>
        <dbReference type="EMBL" id="GAT55427.1"/>
    </source>
</evidence>
<dbReference type="EMBL" id="DF849016">
    <property type="protein sequence ID" value="GAT55427.1"/>
    <property type="molecule type" value="Genomic_DNA"/>
</dbReference>
<gene>
    <name evidence="1" type="ORF">MCHLO_12202</name>
</gene>
<accession>A0ABQ0LWH4</accession>
<sequence length="100" mass="10983">MVQRGRSGKREGGSLDLPAMWGHRVAYKHAREEARRLSGKLKPLECGPGTSLTDNNRVVLVVELDADDAEVGADVRRARANACRLETDEGLEASEERNLV</sequence>
<name>A0ABQ0LWH4_MYCCL</name>
<dbReference type="Proteomes" id="UP000815677">
    <property type="component" value="Unassembled WGS sequence"/>
</dbReference>